<name>A0A804U5T7_MUSAM</name>
<dbReference type="Proteomes" id="UP000012960">
    <property type="component" value="Unplaced"/>
</dbReference>
<dbReference type="GO" id="GO:0009521">
    <property type="term" value="C:photosystem"/>
    <property type="evidence" value="ECO:0007669"/>
    <property type="project" value="InterPro"/>
</dbReference>
<dbReference type="GO" id="GO:0009767">
    <property type="term" value="P:photosynthetic electron transport chain"/>
    <property type="evidence" value="ECO:0007669"/>
    <property type="project" value="InterPro"/>
</dbReference>
<evidence type="ECO:0000313" key="2">
    <source>
        <dbReference type="Proteomes" id="UP000012960"/>
    </source>
</evidence>
<accession>A0A804U5T7</accession>
<keyword evidence="2" id="KW-1185">Reference proteome</keyword>
<dbReference type="AlphaFoldDB" id="A0A804U5T7"/>
<evidence type="ECO:0000313" key="1">
    <source>
        <dbReference type="EnsemblPlants" id="mito8_p00020.1"/>
    </source>
</evidence>
<dbReference type="Gramene" id="mito8_t00020.1">
    <property type="protein sequence ID" value="mito8_p00020.1"/>
    <property type="gene ID" value="mito8_g00020"/>
</dbReference>
<dbReference type="SUPFAM" id="SSF161077">
    <property type="entry name" value="Photosystem II antenna protein-like"/>
    <property type="match status" value="1"/>
</dbReference>
<sequence length="102" mass="11392">MTSFPRNPLGRSGIGYFIPTQPIIFHYTKACLLVLASSGLLSYSLDALSVFRFLACCFVWVNNTAYPSEAGPEASKAKALPLYCHLILFTILSIRFGYSYLW</sequence>
<protein>
    <submittedName>
        <fullName evidence="1">Uncharacterized protein</fullName>
    </submittedName>
</protein>
<organism evidence="1 2">
    <name type="scientific">Musa acuminata subsp. malaccensis</name>
    <name type="common">Wild banana</name>
    <name type="synonym">Musa malaccensis</name>
    <dbReference type="NCBI Taxonomy" id="214687"/>
    <lineage>
        <taxon>Eukaryota</taxon>
        <taxon>Viridiplantae</taxon>
        <taxon>Streptophyta</taxon>
        <taxon>Embryophyta</taxon>
        <taxon>Tracheophyta</taxon>
        <taxon>Spermatophyta</taxon>
        <taxon>Magnoliopsida</taxon>
        <taxon>Liliopsida</taxon>
        <taxon>Zingiberales</taxon>
        <taxon>Musaceae</taxon>
        <taxon>Musa</taxon>
    </lineage>
</organism>
<reference evidence="1" key="1">
    <citation type="submission" date="2021-05" db="UniProtKB">
        <authorList>
            <consortium name="EnsemblPlants"/>
        </authorList>
    </citation>
    <scope>IDENTIFICATION</scope>
    <source>
        <strain evidence="1">subsp. malaccensis</strain>
    </source>
</reference>
<dbReference type="EnsemblPlants" id="mito8_t00020.1">
    <property type="protein sequence ID" value="mito8_p00020.1"/>
    <property type="gene ID" value="mito8_g00020"/>
</dbReference>
<proteinExistence type="predicted"/>
<dbReference type="InterPro" id="IPR036001">
    <property type="entry name" value="PS_II_antenna-like_sf"/>
</dbReference>
<dbReference type="GO" id="GO:0016168">
    <property type="term" value="F:chlorophyll binding"/>
    <property type="evidence" value="ECO:0007669"/>
    <property type="project" value="InterPro"/>
</dbReference>
<dbReference type="InParanoid" id="A0A804U5T7"/>